<dbReference type="Proteomes" id="UP000275727">
    <property type="component" value="Chromosome"/>
</dbReference>
<evidence type="ECO:0000313" key="6">
    <source>
        <dbReference type="Proteomes" id="UP000275727"/>
    </source>
</evidence>
<name>A0AAD1D600_SPHMI</name>
<dbReference type="InterPro" id="IPR006076">
    <property type="entry name" value="FAD-dep_OxRdtase"/>
</dbReference>
<dbReference type="Gene3D" id="3.50.50.60">
    <property type="entry name" value="FAD/NAD(P)-binding domain"/>
    <property type="match status" value="3"/>
</dbReference>
<evidence type="ECO:0000313" key="5">
    <source>
        <dbReference type="EMBL" id="RKS91056.1"/>
    </source>
</evidence>
<accession>A0AAD1D600</accession>
<dbReference type="EMBL" id="AP018711">
    <property type="protein sequence ID" value="BBE33977.1"/>
    <property type="molecule type" value="Genomic_DNA"/>
</dbReference>
<dbReference type="KEGG" id="smic:SmB9_16350"/>
<evidence type="ECO:0000256" key="2">
    <source>
        <dbReference type="ARBA" id="ARBA00023002"/>
    </source>
</evidence>
<dbReference type="Pfam" id="PF01266">
    <property type="entry name" value="DAO"/>
    <property type="match status" value="1"/>
</dbReference>
<gene>
    <name evidence="5" type="ORF">DFR51_0604</name>
    <name evidence="4" type="ORF">SmB9_16350</name>
</gene>
<evidence type="ECO:0000256" key="1">
    <source>
        <dbReference type="ARBA" id="ARBA00009410"/>
    </source>
</evidence>
<proteinExistence type="inferred from homology"/>
<protein>
    <submittedName>
        <fullName evidence="4">FAD-dependent oxidoreductase</fullName>
    </submittedName>
    <submittedName>
        <fullName evidence="5">Glycine/D-amino acid oxidase-like deaminating enzyme</fullName>
    </submittedName>
</protein>
<dbReference type="InterPro" id="IPR036188">
    <property type="entry name" value="FAD/NAD-bd_sf"/>
</dbReference>
<reference evidence="4 6" key="1">
    <citation type="submission" date="2018-06" db="EMBL/GenBank/DDBJ databases">
        <title>Complete Genome Sequence of the Microcystin-Degrading Bacterium Sphingosinicella microcystinivorans Strain B-9.</title>
        <authorList>
            <person name="Jin H."/>
            <person name="Nishizawa T."/>
            <person name="Guo Y."/>
            <person name="Nishizawa A."/>
            <person name="Park H."/>
            <person name="Kato H."/>
            <person name="Tsuji K."/>
            <person name="Harada K."/>
        </authorList>
    </citation>
    <scope>NUCLEOTIDE SEQUENCE [LARGE SCALE GENOMIC DNA]</scope>
    <source>
        <strain evidence="4 6">B9</strain>
    </source>
</reference>
<evidence type="ECO:0000313" key="7">
    <source>
        <dbReference type="Proteomes" id="UP000276029"/>
    </source>
</evidence>
<dbReference type="EMBL" id="RBWX01000007">
    <property type="protein sequence ID" value="RKS91056.1"/>
    <property type="molecule type" value="Genomic_DNA"/>
</dbReference>
<sequence length="451" mass="47588">MSALSLSSHTPDDVLARIEGRYPPIPSQADAIIIGGGIMGLATAFYMAGAGLKVLVIEKDRVAGQQSGRNWGFVRTQYRDPAEMPLAVEALRLWRGLEAELGTPVGWRETGCLFAASNEPEYEAFAAWLKSVDGIARSSRLLNRSETATLLPALKQGTAGALYTPDDGQAEPGEATSAFAKAARGLGVQILEDCGAIEIDVAGGRVKGVYTEHGRIAADIVVCAAGAVSHQLLRSLSLVLPQKTVRNTVSLTTVAPRLSQPCFCGFGLGLRQRADGSCIIAAESMSDVDVTLGSFTNIKYFLGSFLANRRSFQLNVGRALLDDLYALMVRGRDERRVEPRRPFLPPNEKRAATMKALLGKLFEGADSLGIVKSWAGAIDVLPDALPVIDGTTGVSGLIVATGFSGHGFGLAPAVGKAVSGIAQGQAPSLGLEAFRLDRFAKGTFGQPHAPL</sequence>
<keyword evidence="2" id="KW-0560">Oxidoreductase</keyword>
<comment type="similarity">
    <text evidence="1">Belongs to the DadA oxidoreductase family.</text>
</comment>
<evidence type="ECO:0000259" key="3">
    <source>
        <dbReference type="Pfam" id="PF01266"/>
    </source>
</evidence>
<keyword evidence="7" id="KW-1185">Reference proteome</keyword>
<dbReference type="GO" id="GO:0008718">
    <property type="term" value="F:D-amino-acid dehydrogenase activity"/>
    <property type="evidence" value="ECO:0007669"/>
    <property type="project" value="TreeGrafter"/>
</dbReference>
<reference evidence="5 7" key="2">
    <citation type="submission" date="2018-10" db="EMBL/GenBank/DDBJ databases">
        <title>Genomic Encyclopedia of Type Strains, Phase IV (KMG-IV): sequencing the most valuable type-strain genomes for metagenomic binning, comparative biology and taxonomic classification.</title>
        <authorList>
            <person name="Goeker M."/>
        </authorList>
    </citation>
    <scope>NUCLEOTIDE SEQUENCE [LARGE SCALE GENOMIC DNA]</scope>
    <source>
        <strain evidence="5 7">DSM 19791</strain>
    </source>
</reference>
<dbReference type="GO" id="GO:0005886">
    <property type="term" value="C:plasma membrane"/>
    <property type="evidence" value="ECO:0007669"/>
    <property type="project" value="TreeGrafter"/>
</dbReference>
<evidence type="ECO:0000313" key="4">
    <source>
        <dbReference type="EMBL" id="BBE33977.1"/>
    </source>
</evidence>
<organism evidence="4 6">
    <name type="scientific">Sphingosinicella microcystinivorans</name>
    <dbReference type="NCBI Taxonomy" id="335406"/>
    <lineage>
        <taxon>Bacteria</taxon>
        <taxon>Pseudomonadati</taxon>
        <taxon>Pseudomonadota</taxon>
        <taxon>Alphaproteobacteria</taxon>
        <taxon>Sphingomonadales</taxon>
        <taxon>Sphingosinicellaceae</taxon>
        <taxon>Sphingosinicella</taxon>
    </lineage>
</organism>
<dbReference type="SUPFAM" id="SSF51905">
    <property type="entry name" value="FAD/NAD(P)-binding domain"/>
    <property type="match status" value="1"/>
</dbReference>
<dbReference type="Proteomes" id="UP000276029">
    <property type="component" value="Unassembled WGS sequence"/>
</dbReference>
<dbReference type="GO" id="GO:0005737">
    <property type="term" value="C:cytoplasm"/>
    <property type="evidence" value="ECO:0007669"/>
    <property type="project" value="TreeGrafter"/>
</dbReference>
<feature type="domain" description="FAD dependent oxidoreductase" evidence="3">
    <location>
        <begin position="30"/>
        <end position="418"/>
    </location>
</feature>
<dbReference type="AlphaFoldDB" id="A0AAD1D600"/>
<dbReference type="PANTHER" id="PTHR13847">
    <property type="entry name" value="SARCOSINE DEHYDROGENASE-RELATED"/>
    <property type="match status" value="1"/>
</dbReference>
<dbReference type="RefSeq" id="WP_121047548.1">
    <property type="nucleotide sequence ID" value="NZ_AP018711.1"/>
</dbReference>
<dbReference type="PANTHER" id="PTHR13847:SF280">
    <property type="entry name" value="D-AMINO ACID DEHYDROGENASE"/>
    <property type="match status" value="1"/>
</dbReference>
<dbReference type="GO" id="GO:0055130">
    <property type="term" value="P:D-alanine catabolic process"/>
    <property type="evidence" value="ECO:0007669"/>
    <property type="project" value="TreeGrafter"/>
</dbReference>